<accession>A0AAI8SSG3</accession>
<organism evidence="1 2">
    <name type="scientific">Mycobacterium avium subsp. hominissuis</name>
    <dbReference type="NCBI Taxonomy" id="439334"/>
    <lineage>
        <taxon>Bacteria</taxon>
        <taxon>Bacillati</taxon>
        <taxon>Actinomycetota</taxon>
        <taxon>Actinomycetes</taxon>
        <taxon>Mycobacteriales</taxon>
        <taxon>Mycobacteriaceae</taxon>
        <taxon>Mycobacterium</taxon>
        <taxon>Mycobacterium avium complex (MAC)</taxon>
    </lineage>
</organism>
<reference evidence="1 2" key="1">
    <citation type="submission" date="2019-09" db="EMBL/GenBank/DDBJ databases">
        <title>Complete genome sequence of Mycobacterium avium subsp. hominissuis strain JP-H-1.</title>
        <authorList>
            <person name="Kinoshita Y."/>
            <person name="Niwa H."/>
            <person name="Uchida-Fujii E."/>
            <person name="Nukada T."/>
        </authorList>
    </citation>
    <scope>NUCLEOTIDE SEQUENCE [LARGE SCALE GENOMIC DNA]</scope>
    <source>
        <strain evidence="1 2">JP-H-1</strain>
    </source>
</reference>
<dbReference type="Proteomes" id="UP000327362">
    <property type="component" value="Chromosome"/>
</dbReference>
<dbReference type="AlphaFoldDB" id="A0AAI8SSG3"/>
<evidence type="ECO:0000313" key="1">
    <source>
        <dbReference type="EMBL" id="BBN50276.1"/>
    </source>
</evidence>
<protein>
    <submittedName>
        <fullName evidence="1">Uncharacterized protein</fullName>
    </submittedName>
</protein>
<dbReference type="EMBL" id="AP020326">
    <property type="protein sequence ID" value="BBN50276.1"/>
    <property type="molecule type" value="Genomic_DNA"/>
</dbReference>
<gene>
    <name evidence="1" type="ORF">JPH1_47510</name>
</gene>
<proteinExistence type="predicted"/>
<sequence>MHYYGVQVKPGPQSITNGTVHAEVIGAAKARTTATTILLVRRDIRTPFVWETIF</sequence>
<name>A0AAI8SSG3_MYCAV</name>
<evidence type="ECO:0000313" key="2">
    <source>
        <dbReference type="Proteomes" id="UP000327362"/>
    </source>
</evidence>